<comment type="cofactor">
    <cofactor evidence="1">
        <name>pyridoxal 5'-phosphate</name>
        <dbReference type="ChEBI" id="CHEBI:597326"/>
    </cofactor>
</comment>
<dbReference type="GO" id="GO:0008483">
    <property type="term" value="F:transaminase activity"/>
    <property type="evidence" value="ECO:0007669"/>
    <property type="project" value="UniProtKB-KW"/>
</dbReference>
<dbReference type="Pfam" id="PF00266">
    <property type="entry name" value="Aminotran_5"/>
    <property type="match status" value="1"/>
</dbReference>
<dbReference type="EMBL" id="BKAV01000008">
    <property type="protein sequence ID" value="GEQ00140.1"/>
    <property type="molecule type" value="Genomic_DNA"/>
</dbReference>
<dbReference type="Proteomes" id="UP000254956">
    <property type="component" value="Unassembled WGS sequence"/>
</dbReference>
<dbReference type="Proteomes" id="UP000321598">
    <property type="component" value="Unassembled WGS sequence"/>
</dbReference>
<organism evidence="6 7">
    <name type="scientific">Staphylococcus arlettae</name>
    <dbReference type="NCBI Taxonomy" id="29378"/>
    <lineage>
        <taxon>Bacteria</taxon>
        <taxon>Bacillati</taxon>
        <taxon>Bacillota</taxon>
        <taxon>Bacilli</taxon>
        <taxon>Bacillales</taxon>
        <taxon>Staphylococcaceae</taxon>
        <taxon>Staphylococcus</taxon>
    </lineage>
</organism>
<reference evidence="6 7" key="1">
    <citation type="submission" date="2018-06" db="EMBL/GenBank/DDBJ databases">
        <authorList>
            <consortium name="Pathogen Informatics"/>
            <person name="Doyle S."/>
        </authorList>
    </citation>
    <scope>NUCLEOTIDE SEQUENCE [LARGE SCALE GENOMIC DNA]</scope>
    <source>
        <strain evidence="6 7">NCTC12413</strain>
    </source>
</reference>
<dbReference type="InterPro" id="IPR015424">
    <property type="entry name" value="PyrdxlP-dep_Trfase"/>
</dbReference>
<evidence type="ECO:0000313" key="6">
    <source>
        <dbReference type="EMBL" id="SUJ17831.1"/>
    </source>
</evidence>
<dbReference type="AlphaFoldDB" id="A0A380CCV4"/>
<evidence type="ECO:0000313" key="7">
    <source>
        <dbReference type="Proteomes" id="UP000254956"/>
    </source>
</evidence>
<evidence type="ECO:0000256" key="2">
    <source>
        <dbReference type="ARBA" id="ARBA00022898"/>
    </source>
</evidence>
<dbReference type="Gene3D" id="1.10.260.50">
    <property type="match status" value="1"/>
</dbReference>
<dbReference type="InterPro" id="IPR000192">
    <property type="entry name" value="Aminotrans_V_dom"/>
</dbReference>
<dbReference type="EMBL" id="UGZE01000001">
    <property type="protein sequence ID" value="SUJ17831.1"/>
    <property type="molecule type" value="Genomic_DNA"/>
</dbReference>
<evidence type="ECO:0000313" key="8">
    <source>
        <dbReference type="Proteomes" id="UP000321598"/>
    </source>
</evidence>
<dbReference type="SUPFAM" id="SSF53383">
    <property type="entry name" value="PLP-dependent transferases"/>
    <property type="match status" value="1"/>
</dbReference>
<dbReference type="InterPro" id="IPR015422">
    <property type="entry name" value="PyrdxlP-dep_Trfase_small"/>
</dbReference>
<gene>
    <name evidence="6" type="primary">iscS_1</name>
    <name evidence="6" type="ORF">NCTC12413_01206</name>
    <name evidence="5" type="ORF">SAR03_11770</name>
</gene>
<dbReference type="Gene3D" id="3.40.640.10">
    <property type="entry name" value="Type I PLP-dependent aspartate aminotransferase-like (Major domain)"/>
    <property type="match status" value="1"/>
</dbReference>
<keyword evidence="6" id="KW-0032">Aminotransferase</keyword>
<keyword evidence="2" id="KW-0663">Pyridoxal phosphate</keyword>
<dbReference type="InterPro" id="IPR015421">
    <property type="entry name" value="PyrdxlP-dep_Trfase_major"/>
</dbReference>
<dbReference type="PIRSF" id="PIRSF005572">
    <property type="entry name" value="NifS"/>
    <property type="match status" value="1"/>
</dbReference>
<dbReference type="RefSeq" id="WP_103387815.1">
    <property type="nucleotide sequence ID" value="NZ_BKAV01000008.1"/>
</dbReference>
<reference evidence="5 8" key="2">
    <citation type="submission" date="2019-07" db="EMBL/GenBank/DDBJ databases">
        <title>Whole genome shotgun sequence of Staphylococcus arlettae NBRC 109765.</title>
        <authorList>
            <person name="Hosoyama A."/>
            <person name="Uohara A."/>
            <person name="Ohji S."/>
            <person name="Ichikawa N."/>
        </authorList>
    </citation>
    <scope>NUCLEOTIDE SEQUENCE [LARGE SCALE GENOMIC DNA]</scope>
    <source>
        <strain evidence="5 8">NBRC 109765</strain>
    </source>
</reference>
<proteinExistence type="predicted"/>
<dbReference type="EC" id="2.8.1.7" evidence="6"/>
<evidence type="ECO:0000259" key="4">
    <source>
        <dbReference type="Pfam" id="PF00266"/>
    </source>
</evidence>
<evidence type="ECO:0000313" key="5">
    <source>
        <dbReference type="EMBL" id="GEQ00140.1"/>
    </source>
</evidence>
<dbReference type="STRING" id="1212545.SARL_07498"/>
<name>A0A380CCV4_9STAP</name>
<evidence type="ECO:0000256" key="1">
    <source>
        <dbReference type="ARBA" id="ARBA00001933"/>
    </source>
</evidence>
<accession>A0A380CCV4</accession>
<feature type="coiled-coil region" evidence="3">
    <location>
        <begin position="38"/>
        <end position="65"/>
    </location>
</feature>
<dbReference type="Gene3D" id="3.90.1150.10">
    <property type="entry name" value="Aspartate Aminotransferase, domain 1"/>
    <property type="match status" value="1"/>
</dbReference>
<keyword evidence="6" id="KW-0808">Transferase</keyword>
<sequence length="378" mass="41537">MIYLDNAATTKPNQDVLDTFVKVNQSLYFNPNSPHKAGLQAEQLLQQTKREIKELLQLNNAFEVLFTSGATESNNIALQGIARKKKAFAPEIITSVLEHPSVLEVVRALADEGFCVKYVNITAEGQVDVNHLASMMSDRVGLVTCMHVNNIMGQIQPIPEIAEIVSQYPKAHFHVDAVQAIGKIPLYFNQVDSISLSGHKFNGLKGQGVLFVRNIHQLAPIMYGGGQEFGIRSGTVNLPTNIAIVKAMKSAVLNQASTFNMLQTLKTQLISFIEEFQGVYLNSPEGSSPHIINIAFPGVKGEVLVNAFSKYDVMLSTTSACSSKKASLNEVLLAMGITEKRIEGSIRLSLGSHTTVEDIEDFKAQFIKVYEEIKELLK</sequence>
<evidence type="ECO:0000256" key="3">
    <source>
        <dbReference type="SAM" id="Coils"/>
    </source>
</evidence>
<dbReference type="PANTHER" id="PTHR11601:SF50">
    <property type="entry name" value="CYSTEINE DESULFURASE ISCS 2-RELATED"/>
    <property type="match status" value="1"/>
</dbReference>
<dbReference type="InterPro" id="IPR016454">
    <property type="entry name" value="Cysteine_dSase"/>
</dbReference>
<dbReference type="PANTHER" id="PTHR11601">
    <property type="entry name" value="CYSTEINE DESULFURYLASE FAMILY MEMBER"/>
    <property type="match status" value="1"/>
</dbReference>
<dbReference type="GO" id="GO:0031071">
    <property type="term" value="F:cysteine desulfurase activity"/>
    <property type="evidence" value="ECO:0007669"/>
    <property type="project" value="UniProtKB-EC"/>
</dbReference>
<protein>
    <submittedName>
        <fullName evidence="6">Aminotransferase</fullName>
        <ecNumber evidence="6">2.8.1.7</ecNumber>
    </submittedName>
</protein>
<keyword evidence="3" id="KW-0175">Coiled coil</keyword>
<feature type="domain" description="Aminotransferase class V" evidence="4">
    <location>
        <begin position="2"/>
        <end position="362"/>
    </location>
</feature>
<dbReference type="OrthoDB" id="9808002at2"/>
<keyword evidence="8" id="KW-1185">Reference proteome</keyword>